<keyword evidence="1" id="KW-0472">Membrane</keyword>
<dbReference type="EMBL" id="CP098400">
    <property type="protein sequence ID" value="URW80116.1"/>
    <property type="molecule type" value="Genomic_DNA"/>
</dbReference>
<proteinExistence type="predicted"/>
<name>A0A9J6ZQA6_9BACT</name>
<reference evidence="2" key="1">
    <citation type="submission" date="2022-05" db="EMBL/GenBank/DDBJ databases">
        <authorList>
            <person name="Sun X."/>
        </authorList>
    </citation>
    <scope>NUCLEOTIDE SEQUENCE</scope>
    <source>
        <strain evidence="2">Ai-910</strain>
    </source>
</reference>
<gene>
    <name evidence="2" type="ORF">M9189_01915</name>
</gene>
<dbReference type="RefSeq" id="WP_250724232.1">
    <property type="nucleotide sequence ID" value="NZ_CP098400.1"/>
</dbReference>
<keyword evidence="1" id="KW-1133">Transmembrane helix</keyword>
<accession>A0A9J6ZQA6</accession>
<dbReference type="KEGG" id="alkq:M9189_01915"/>
<dbReference type="AlphaFoldDB" id="A0A9J6ZQA6"/>
<dbReference type="Proteomes" id="UP001056426">
    <property type="component" value="Chromosome"/>
</dbReference>
<evidence type="ECO:0000313" key="2">
    <source>
        <dbReference type="EMBL" id="URW80116.1"/>
    </source>
</evidence>
<protein>
    <submittedName>
        <fullName evidence="2">Uncharacterized protein</fullName>
    </submittedName>
</protein>
<reference evidence="2" key="2">
    <citation type="submission" date="2022-06" db="EMBL/GenBank/DDBJ databases">
        <title>Xiashengella guii gen. nov. sp. nov., a bacterium isolated form anaerobic digestion tank.</title>
        <authorList>
            <person name="Huang H."/>
        </authorList>
    </citation>
    <scope>NUCLEOTIDE SEQUENCE</scope>
    <source>
        <strain evidence="2">Ai-910</strain>
    </source>
</reference>
<feature type="transmembrane region" description="Helical" evidence="1">
    <location>
        <begin position="6"/>
        <end position="28"/>
    </location>
</feature>
<keyword evidence="3" id="KW-1185">Reference proteome</keyword>
<organism evidence="2 3">
    <name type="scientific">Xiashengella succiniciproducens</name>
    <dbReference type="NCBI Taxonomy" id="2949635"/>
    <lineage>
        <taxon>Bacteria</taxon>
        <taxon>Pseudomonadati</taxon>
        <taxon>Bacteroidota</taxon>
        <taxon>Bacteroidia</taxon>
        <taxon>Marinilabiliales</taxon>
        <taxon>Marinilabiliaceae</taxon>
        <taxon>Xiashengella</taxon>
    </lineage>
</organism>
<keyword evidence="1" id="KW-0812">Transmembrane</keyword>
<sequence length="50" mass="5931">MSYTSAIIWYLLWLVVIVGGLHTARYAIKAFDKKWKTVTQEEEKELENKE</sequence>
<evidence type="ECO:0000256" key="1">
    <source>
        <dbReference type="SAM" id="Phobius"/>
    </source>
</evidence>
<evidence type="ECO:0000313" key="3">
    <source>
        <dbReference type="Proteomes" id="UP001056426"/>
    </source>
</evidence>